<protein>
    <recommendedName>
        <fullName evidence="4">Pentatricopeptide repeat-containing protein</fullName>
    </recommendedName>
</protein>
<reference evidence="2" key="1">
    <citation type="submission" date="2023-08" db="EMBL/GenBank/DDBJ databases">
        <authorList>
            <person name="Chen Y."/>
            <person name="Shah S."/>
            <person name="Dougan E. K."/>
            <person name="Thang M."/>
            <person name="Chan C."/>
        </authorList>
    </citation>
    <scope>NUCLEOTIDE SEQUENCE</scope>
</reference>
<dbReference type="Gene3D" id="1.25.40.10">
    <property type="entry name" value="Tetratricopeptide repeat domain"/>
    <property type="match status" value="2"/>
</dbReference>
<comment type="caution">
    <text evidence="2">The sequence shown here is derived from an EMBL/GenBank/DDBJ whole genome shotgun (WGS) entry which is preliminary data.</text>
</comment>
<keyword evidence="1" id="KW-0677">Repeat</keyword>
<dbReference type="Proteomes" id="UP001178507">
    <property type="component" value="Unassembled WGS sequence"/>
</dbReference>
<dbReference type="EMBL" id="CAUJNA010003714">
    <property type="protein sequence ID" value="CAJ1408319.1"/>
    <property type="molecule type" value="Genomic_DNA"/>
</dbReference>
<evidence type="ECO:0000313" key="2">
    <source>
        <dbReference type="EMBL" id="CAJ1408319.1"/>
    </source>
</evidence>
<proteinExistence type="predicted"/>
<organism evidence="2 3">
    <name type="scientific">Effrenium voratum</name>
    <dbReference type="NCBI Taxonomy" id="2562239"/>
    <lineage>
        <taxon>Eukaryota</taxon>
        <taxon>Sar</taxon>
        <taxon>Alveolata</taxon>
        <taxon>Dinophyceae</taxon>
        <taxon>Suessiales</taxon>
        <taxon>Symbiodiniaceae</taxon>
        <taxon>Effrenium</taxon>
    </lineage>
</organism>
<evidence type="ECO:0000256" key="1">
    <source>
        <dbReference type="ARBA" id="ARBA00022737"/>
    </source>
</evidence>
<dbReference type="PANTHER" id="PTHR47447">
    <property type="entry name" value="OS03G0856100 PROTEIN"/>
    <property type="match status" value="1"/>
</dbReference>
<sequence length="245" mass="26126">MRGRRLTADVVVANTAISAALSGEAAMDLLHDMKGEVLQPDVFSYSGVLDSFAVEARWQDSVALIQDMVHVGLGVGAVALSAPLPKAPWRRALRLLKTARRSHTEPDEVLCGAAIGSLEQSLEWRQALNFLRGMRLTALRLSDVTVSSSILICAGARRWVRALWLLEGIGAAAASSYALILGELEQSGAGPESLLMSRLAESAFGALPRKASARCVQLPEAQFMLGLENLEPEEQPQGDPGIAAS</sequence>
<dbReference type="InterPro" id="IPR011990">
    <property type="entry name" value="TPR-like_helical_dom_sf"/>
</dbReference>
<dbReference type="PANTHER" id="PTHR47447:SF17">
    <property type="entry name" value="OS12G0638900 PROTEIN"/>
    <property type="match status" value="1"/>
</dbReference>
<gene>
    <name evidence="2" type="ORF">EVOR1521_LOCUS29759</name>
</gene>
<evidence type="ECO:0000313" key="3">
    <source>
        <dbReference type="Proteomes" id="UP001178507"/>
    </source>
</evidence>
<dbReference type="AlphaFoldDB" id="A0AA36NIK9"/>
<accession>A0AA36NIK9</accession>
<name>A0AA36NIK9_9DINO</name>
<evidence type="ECO:0008006" key="4">
    <source>
        <dbReference type="Google" id="ProtNLM"/>
    </source>
</evidence>
<keyword evidence="3" id="KW-1185">Reference proteome</keyword>